<proteinExistence type="predicted"/>
<feature type="region of interest" description="Disordered" evidence="1">
    <location>
        <begin position="215"/>
        <end position="255"/>
    </location>
</feature>
<accession>A0A495VCA2</accession>
<name>A0A495VCA2_9GAMM</name>
<reference evidence="2 3" key="1">
    <citation type="submission" date="2018-10" db="EMBL/GenBank/DDBJ databases">
        <title>Genomic Encyclopedia of Archaeal and Bacterial Type Strains, Phase II (KMG-II): from individual species to whole genera.</title>
        <authorList>
            <person name="Goeker M."/>
        </authorList>
    </citation>
    <scope>NUCLEOTIDE SEQUENCE [LARGE SCALE GENOMIC DNA]</scope>
    <source>
        <strain evidence="2 3">DSM 235</strain>
    </source>
</reference>
<dbReference type="Pfam" id="PF03837">
    <property type="entry name" value="RecT"/>
    <property type="match status" value="1"/>
</dbReference>
<evidence type="ECO:0000313" key="2">
    <source>
        <dbReference type="EMBL" id="RKT47026.1"/>
    </source>
</evidence>
<keyword evidence="3" id="KW-1185">Reference proteome</keyword>
<dbReference type="RefSeq" id="WP_120799056.1">
    <property type="nucleotide sequence ID" value="NZ_RBXL01000001.1"/>
</dbReference>
<dbReference type="GO" id="GO:0006259">
    <property type="term" value="P:DNA metabolic process"/>
    <property type="evidence" value="ECO:0007669"/>
    <property type="project" value="InterPro"/>
</dbReference>
<comment type="caution">
    <text evidence="2">The sequence shown here is derived from an EMBL/GenBank/DDBJ whole genome shotgun (WGS) entry which is preliminary data.</text>
</comment>
<feature type="compositionally biased region" description="Basic and acidic residues" evidence="1">
    <location>
        <begin position="232"/>
        <end position="242"/>
    </location>
</feature>
<dbReference type="AlphaFoldDB" id="A0A495VCA2"/>
<evidence type="ECO:0000313" key="3">
    <source>
        <dbReference type="Proteomes" id="UP000274556"/>
    </source>
</evidence>
<dbReference type="GO" id="GO:0003677">
    <property type="term" value="F:DNA binding"/>
    <property type="evidence" value="ECO:0007669"/>
    <property type="project" value="InterPro"/>
</dbReference>
<dbReference type="OrthoDB" id="8909920at2"/>
<gene>
    <name evidence="2" type="ORF">BDD21_4575</name>
</gene>
<sequence length="313" mass="34201">MATKPRTQPTPAVPQSSARLAISDTTLAELNLDHGTWRVLTESIFPSAKTAEGILLAVRYCQARGLDVLKRPVHVVPMYSRALGHEVETVWPGINEIQITAARTGQWAGLDPARYGPETTRLFQGRAKTEHGWQDARIEVTFPEWAEVTVYRLVNGVRCAFTETVFWEETYARLAGGEVPTAMWIKRPRGQLLKCAKAASLRAAFPEEASYTAEEMAGKTIEPDEVVPIRESTPEPEGRASEPEPEPEPAPSTTGLDAAFKHKLAKLIERAAGAGAWAQAEDYLHERFTGEQLGFALDELGKAAAASVQAQAA</sequence>
<evidence type="ECO:0000256" key="1">
    <source>
        <dbReference type="SAM" id="MobiDB-lite"/>
    </source>
</evidence>
<protein>
    <submittedName>
        <fullName evidence="2">Phage recombination protein Bet</fullName>
    </submittedName>
</protein>
<organism evidence="2 3">
    <name type="scientific">Thiocapsa rosea</name>
    <dbReference type="NCBI Taxonomy" id="69360"/>
    <lineage>
        <taxon>Bacteria</taxon>
        <taxon>Pseudomonadati</taxon>
        <taxon>Pseudomonadota</taxon>
        <taxon>Gammaproteobacteria</taxon>
        <taxon>Chromatiales</taxon>
        <taxon>Chromatiaceae</taxon>
        <taxon>Thiocapsa</taxon>
    </lineage>
</organism>
<dbReference type="EMBL" id="RBXL01000001">
    <property type="protein sequence ID" value="RKT47026.1"/>
    <property type="molecule type" value="Genomic_DNA"/>
</dbReference>
<dbReference type="InterPro" id="IPR018330">
    <property type="entry name" value="RecT_fam"/>
</dbReference>
<dbReference type="Proteomes" id="UP000274556">
    <property type="component" value="Unassembled WGS sequence"/>
</dbReference>